<dbReference type="Pfam" id="PF00440">
    <property type="entry name" value="TetR_N"/>
    <property type="match status" value="1"/>
</dbReference>
<dbReference type="AlphaFoldDB" id="A0A255GRW7"/>
<accession>A0A255GRW7</accession>
<keyword evidence="2 4" id="KW-0238">DNA-binding</keyword>
<evidence type="ECO:0000313" key="6">
    <source>
        <dbReference type="EMBL" id="OYO18555.1"/>
    </source>
</evidence>
<protein>
    <submittedName>
        <fullName evidence="6">TetR family transcriptional regulator</fullName>
    </submittedName>
</protein>
<evidence type="ECO:0000256" key="2">
    <source>
        <dbReference type="ARBA" id="ARBA00023125"/>
    </source>
</evidence>
<keyword evidence="1" id="KW-0805">Transcription regulation</keyword>
<keyword evidence="3" id="KW-0804">Transcription</keyword>
<organism evidence="6 7">
    <name type="scientific">Enemella dayhoffiae</name>
    <dbReference type="NCBI Taxonomy" id="2016507"/>
    <lineage>
        <taxon>Bacteria</taxon>
        <taxon>Bacillati</taxon>
        <taxon>Actinomycetota</taxon>
        <taxon>Actinomycetes</taxon>
        <taxon>Propionibacteriales</taxon>
        <taxon>Propionibacteriaceae</taxon>
        <taxon>Enemella</taxon>
    </lineage>
</organism>
<dbReference type="InterPro" id="IPR036271">
    <property type="entry name" value="Tet_transcr_reg_TetR-rel_C_sf"/>
</dbReference>
<dbReference type="SUPFAM" id="SSF46689">
    <property type="entry name" value="Homeodomain-like"/>
    <property type="match status" value="1"/>
</dbReference>
<dbReference type="PANTHER" id="PTHR47506">
    <property type="entry name" value="TRANSCRIPTIONAL REGULATORY PROTEIN"/>
    <property type="match status" value="1"/>
</dbReference>
<dbReference type="Gene3D" id="1.10.10.60">
    <property type="entry name" value="Homeodomain-like"/>
    <property type="match status" value="1"/>
</dbReference>
<dbReference type="SUPFAM" id="SSF48498">
    <property type="entry name" value="Tetracyclin repressor-like, C-terminal domain"/>
    <property type="match status" value="1"/>
</dbReference>
<dbReference type="PROSITE" id="PS50977">
    <property type="entry name" value="HTH_TETR_2"/>
    <property type="match status" value="1"/>
</dbReference>
<evidence type="ECO:0000259" key="5">
    <source>
        <dbReference type="PROSITE" id="PS50977"/>
    </source>
</evidence>
<dbReference type="OrthoDB" id="9805134at2"/>
<evidence type="ECO:0000256" key="1">
    <source>
        <dbReference type="ARBA" id="ARBA00023015"/>
    </source>
</evidence>
<evidence type="ECO:0000256" key="3">
    <source>
        <dbReference type="ARBA" id="ARBA00023163"/>
    </source>
</evidence>
<feature type="DNA-binding region" description="H-T-H motif" evidence="4">
    <location>
        <begin position="33"/>
        <end position="52"/>
    </location>
</feature>
<dbReference type="Proteomes" id="UP000216311">
    <property type="component" value="Unassembled WGS sequence"/>
</dbReference>
<dbReference type="GO" id="GO:0003677">
    <property type="term" value="F:DNA binding"/>
    <property type="evidence" value="ECO:0007669"/>
    <property type="project" value="UniProtKB-UniRule"/>
</dbReference>
<gene>
    <name evidence="6" type="ORF">CGZ93_14030</name>
</gene>
<dbReference type="Pfam" id="PF16925">
    <property type="entry name" value="TetR_C_13"/>
    <property type="match status" value="1"/>
</dbReference>
<keyword evidence="7" id="KW-1185">Reference proteome</keyword>
<dbReference type="InterPro" id="IPR009057">
    <property type="entry name" value="Homeodomain-like_sf"/>
</dbReference>
<dbReference type="InterPro" id="IPR001647">
    <property type="entry name" value="HTH_TetR"/>
</dbReference>
<feature type="domain" description="HTH tetR-type" evidence="5">
    <location>
        <begin position="10"/>
        <end position="70"/>
    </location>
</feature>
<dbReference type="RefSeq" id="WP_094364789.1">
    <property type="nucleotide sequence ID" value="NZ_NMVQ01000043.1"/>
</dbReference>
<proteinExistence type="predicted"/>
<comment type="caution">
    <text evidence="6">The sequence shown here is derived from an EMBL/GenBank/DDBJ whole genome shotgun (WGS) entry which is preliminary data.</text>
</comment>
<dbReference type="InterPro" id="IPR011075">
    <property type="entry name" value="TetR_C"/>
</dbReference>
<evidence type="ECO:0000313" key="7">
    <source>
        <dbReference type="Proteomes" id="UP000216311"/>
    </source>
</evidence>
<sequence>MPSNRGRPPGFDRSAVLREAMLAFWRHGYQGVSIADLTTLTGLQASSLYAAFGSKQELFELAVDCYAKEFGSYVTSALADQPTAYRAVRQLLREAARTQSLPGLPHGCLIIQGATNTPPRSTDVVESLARRRRMTVTLIQQRIDADIDAGKLPTETDARNLAEYVVAVQQGMAQRARDGADTETLEAIADAAMLAWPSKVP</sequence>
<dbReference type="Gene3D" id="1.10.357.10">
    <property type="entry name" value="Tetracycline Repressor, domain 2"/>
    <property type="match status" value="1"/>
</dbReference>
<reference evidence="6 7" key="1">
    <citation type="submission" date="2017-07" db="EMBL/GenBank/DDBJ databases">
        <title>Draft whole genome sequences of clinical Proprionibacteriaceae strains.</title>
        <authorList>
            <person name="Bernier A.-M."/>
            <person name="Bernard K."/>
            <person name="Domingo M.-C."/>
        </authorList>
    </citation>
    <scope>NUCLEOTIDE SEQUENCE [LARGE SCALE GENOMIC DNA]</scope>
    <source>
        <strain evidence="6 7">NML 130396</strain>
    </source>
</reference>
<dbReference type="EMBL" id="NMVQ01000043">
    <property type="protein sequence ID" value="OYO18555.1"/>
    <property type="molecule type" value="Genomic_DNA"/>
</dbReference>
<dbReference type="PANTHER" id="PTHR47506:SF1">
    <property type="entry name" value="HTH-TYPE TRANSCRIPTIONAL REGULATOR YJDC"/>
    <property type="match status" value="1"/>
</dbReference>
<evidence type="ECO:0000256" key="4">
    <source>
        <dbReference type="PROSITE-ProRule" id="PRU00335"/>
    </source>
</evidence>
<name>A0A255GRW7_9ACTN</name>